<dbReference type="OrthoDB" id="2667226at2"/>
<keyword evidence="1" id="KW-0732">Signal</keyword>
<dbReference type="EMBL" id="AP019400">
    <property type="protein sequence ID" value="BBI34623.1"/>
    <property type="molecule type" value="Genomic_DNA"/>
</dbReference>
<evidence type="ECO:0000313" key="2">
    <source>
        <dbReference type="EMBL" id="BBI34623.1"/>
    </source>
</evidence>
<sequence length="146" mass="16154">MKRKVGLLIMSVAMMLVFSQSAFAVTGMYDSESSALVRPSGTSVLSSELDSASDEDWYYYKNTTTSTQYFSTHLSSSSYPNYFKLEAKIVYDASHTSTLFRAAKSGTIDYLYSVQLTPGATIYLKVSTENFGGTSQKYSLSTFFNS</sequence>
<gene>
    <name evidence="2" type="ORF">KCTCHS21_40220</name>
</gene>
<dbReference type="Proteomes" id="UP000289856">
    <property type="component" value="Chromosome"/>
</dbReference>
<keyword evidence="3" id="KW-1185">Reference proteome</keyword>
<dbReference type="AlphaFoldDB" id="A0A3T1D966"/>
<protein>
    <recommendedName>
        <fullName evidence="4">NEAT domain-containing protein</fullName>
    </recommendedName>
</protein>
<reference evidence="2 3" key="1">
    <citation type="submission" date="2019-01" db="EMBL/GenBank/DDBJ databases">
        <title>Complete genome sequence of Cohnella hallensis HS21 isolated from Korean fir (Abies koreana) rhizospheric soil.</title>
        <authorList>
            <person name="Jiang L."/>
            <person name="Kang S.W."/>
            <person name="Kim S."/>
            <person name="Jung J."/>
            <person name="Kim C.Y."/>
            <person name="Kim D.H."/>
            <person name="Kim S.W."/>
            <person name="Lee J."/>
        </authorList>
    </citation>
    <scope>NUCLEOTIDE SEQUENCE [LARGE SCALE GENOMIC DNA]</scope>
    <source>
        <strain evidence="2 3">HS21</strain>
    </source>
</reference>
<dbReference type="KEGG" id="cohn:KCTCHS21_40220"/>
<feature type="chain" id="PRO_5019559416" description="NEAT domain-containing protein" evidence="1">
    <location>
        <begin position="25"/>
        <end position="146"/>
    </location>
</feature>
<evidence type="ECO:0000313" key="3">
    <source>
        <dbReference type="Proteomes" id="UP000289856"/>
    </source>
</evidence>
<name>A0A3T1D966_9BACL</name>
<dbReference type="Gene3D" id="2.60.120.380">
    <property type="match status" value="1"/>
</dbReference>
<evidence type="ECO:0008006" key="4">
    <source>
        <dbReference type="Google" id="ProtNLM"/>
    </source>
</evidence>
<proteinExistence type="predicted"/>
<accession>A0A3T1D966</accession>
<dbReference type="RefSeq" id="WP_130612262.1">
    <property type="nucleotide sequence ID" value="NZ_AP019400.1"/>
</dbReference>
<evidence type="ECO:0000256" key="1">
    <source>
        <dbReference type="SAM" id="SignalP"/>
    </source>
</evidence>
<organism evidence="2 3">
    <name type="scientific">Cohnella abietis</name>
    <dbReference type="NCBI Taxonomy" id="2507935"/>
    <lineage>
        <taxon>Bacteria</taxon>
        <taxon>Bacillati</taxon>
        <taxon>Bacillota</taxon>
        <taxon>Bacilli</taxon>
        <taxon>Bacillales</taxon>
        <taxon>Paenibacillaceae</taxon>
        <taxon>Cohnella</taxon>
    </lineage>
</organism>
<feature type="signal peptide" evidence="1">
    <location>
        <begin position="1"/>
        <end position="24"/>
    </location>
</feature>